<dbReference type="KEGG" id="msd:MYSTI_07761"/>
<evidence type="ECO:0000256" key="2">
    <source>
        <dbReference type="SAM" id="Phobius"/>
    </source>
</evidence>
<keyword evidence="2" id="KW-0812">Transmembrane</keyword>
<dbReference type="HOGENOM" id="CLU_1004086_0_0_7"/>
<gene>
    <name evidence="3" type="ordered locus">MYSTI_07761</name>
</gene>
<dbReference type="STRING" id="1278073.MYSTI_07761"/>
<reference evidence="3 4" key="1">
    <citation type="journal article" date="2013" name="Genome Announc.">
        <title>Complete genome sequence of Myxococcus stipitatus strain DSM 14675, a fruiting myxobacterium.</title>
        <authorList>
            <person name="Huntley S."/>
            <person name="Kneip S."/>
            <person name="Treuner-Lange A."/>
            <person name="Sogaard-Andersen L."/>
        </authorList>
    </citation>
    <scope>NUCLEOTIDE SEQUENCE [LARGE SCALE GENOMIC DNA]</scope>
    <source>
        <strain evidence="4">DSM 14675 / JCM 12634 / Mx s8</strain>
    </source>
</reference>
<keyword evidence="2" id="KW-0472">Membrane</keyword>
<evidence type="ECO:0000256" key="1">
    <source>
        <dbReference type="SAM" id="MobiDB-lite"/>
    </source>
</evidence>
<dbReference type="Proteomes" id="UP000011131">
    <property type="component" value="Chromosome"/>
</dbReference>
<organism evidence="3 4">
    <name type="scientific">Myxococcus stipitatus (strain DSM 14675 / JCM 12634 / Mx s8)</name>
    <dbReference type="NCBI Taxonomy" id="1278073"/>
    <lineage>
        <taxon>Bacteria</taxon>
        <taxon>Pseudomonadati</taxon>
        <taxon>Myxococcota</taxon>
        <taxon>Myxococcia</taxon>
        <taxon>Myxococcales</taxon>
        <taxon>Cystobacterineae</taxon>
        <taxon>Myxococcaceae</taxon>
        <taxon>Myxococcus</taxon>
    </lineage>
</organism>
<keyword evidence="4" id="KW-1185">Reference proteome</keyword>
<protein>
    <submittedName>
        <fullName evidence="3">Uncharacterized protein</fullName>
    </submittedName>
</protein>
<proteinExistence type="predicted"/>
<evidence type="ECO:0000313" key="4">
    <source>
        <dbReference type="Proteomes" id="UP000011131"/>
    </source>
</evidence>
<dbReference type="AlphaFoldDB" id="L7ULZ0"/>
<feature type="transmembrane region" description="Helical" evidence="2">
    <location>
        <begin position="15"/>
        <end position="37"/>
    </location>
</feature>
<dbReference type="EMBL" id="CP004025">
    <property type="protein sequence ID" value="AGC49033.1"/>
    <property type="molecule type" value="Genomic_DNA"/>
</dbReference>
<evidence type="ECO:0000313" key="3">
    <source>
        <dbReference type="EMBL" id="AGC49033.1"/>
    </source>
</evidence>
<feature type="compositionally biased region" description="Basic and acidic residues" evidence="1">
    <location>
        <begin position="211"/>
        <end position="220"/>
    </location>
</feature>
<feature type="region of interest" description="Disordered" evidence="1">
    <location>
        <begin position="208"/>
        <end position="277"/>
    </location>
</feature>
<accession>L7ULZ0</accession>
<name>L7ULZ0_MYXSD</name>
<keyword evidence="2" id="KW-1133">Transmembrane helix</keyword>
<dbReference type="PATRIC" id="fig|1278073.3.peg.7897"/>
<sequence>MLEVHEHLPGGHSMVLRWAAVLLFLAVSTGCATSRVVRLETGRESFVVTPREEPGAEVSAAELDDDEFAEVLAELGRDVRPLHNPMQWARELFGVPSRSGVFGYEGHPGRLIPQRADVDGLHLLESYSDDGLTKAYGQWCERKDQPGDCLRLLVEGPLLASDGKYTWAFAIAMDSVWDETAEALEDMADPGAVMATVTSAATEVRIGALQDSRRLPEGPHTRAAHSRQRSPDARDGAQQAFDSRQVSPLGRPSCRAPPATSCSRRTCRPGTGTWATR</sequence>